<reference evidence="4" key="1">
    <citation type="submission" date="2016-05" db="EMBL/GenBank/DDBJ databases">
        <authorList>
            <person name="Sharaf H."/>
        </authorList>
    </citation>
    <scope>NUCLEOTIDE SEQUENCE [LARGE SCALE GENOMIC DNA]</scope>
    <source>
        <strain evidence="4">H</strain>
    </source>
</reference>
<gene>
    <name evidence="3" type="ORF">PKNA1_H1_1325700</name>
</gene>
<evidence type="ECO:0000259" key="2">
    <source>
        <dbReference type="Pfam" id="PF17986"/>
    </source>
</evidence>
<feature type="compositionally biased region" description="Polar residues" evidence="1">
    <location>
        <begin position="321"/>
        <end position="330"/>
    </location>
</feature>
<feature type="compositionally biased region" description="Polar residues" evidence="1">
    <location>
        <begin position="300"/>
        <end position="314"/>
    </location>
</feature>
<feature type="compositionally biased region" description="Pro residues" evidence="1">
    <location>
        <begin position="347"/>
        <end position="360"/>
    </location>
</feature>
<feature type="compositionally biased region" description="Basic and acidic residues" evidence="1">
    <location>
        <begin position="365"/>
        <end position="446"/>
    </location>
</feature>
<accession>A0A193R0W4</accession>
<dbReference type="Proteomes" id="UP000182142">
    <property type="component" value="Unassembled WGS sequence"/>
</dbReference>
<organism evidence="3 4">
    <name type="scientific">Plasmodium knowlesi (strain H)</name>
    <dbReference type="NCBI Taxonomy" id="5851"/>
    <lineage>
        <taxon>Eukaryota</taxon>
        <taxon>Sar</taxon>
        <taxon>Alveolata</taxon>
        <taxon>Apicomplexa</taxon>
        <taxon>Aconoidasida</taxon>
        <taxon>Haemosporida</taxon>
        <taxon>Plasmodiidae</taxon>
        <taxon>Plasmodium</taxon>
        <taxon>Plasmodium (Plasmodium)</taxon>
    </lineage>
</organism>
<dbReference type="Pfam" id="PF17986">
    <property type="entry name" value="EKAL"/>
    <property type="match status" value="1"/>
</dbReference>
<feature type="region of interest" description="Disordered" evidence="1">
    <location>
        <begin position="157"/>
        <end position="446"/>
    </location>
</feature>
<evidence type="ECO:0000256" key="1">
    <source>
        <dbReference type="SAM" id="MobiDB-lite"/>
    </source>
</evidence>
<dbReference type="InterPro" id="IPR040805">
    <property type="entry name" value="EMP3/KAHRP_N"/>
</dbReference>
<protein>
    <submittedName>
        <fullName evidence="3">Knob-associated histidine-rich protein, putative</fullName>
    </submittedName>
</protein>
<feature type="compositionally biased region" description="Basic and acidic residues" evidence="1">
    <location>
        <begin position="283"/>
        <end position="299"/>
    </location>
</feature>
<dbReference type="EMBL" id="CWHR02000004">
    <property type="protein sequence ID" value="SBO22835.1"/>
    <property type="molecule type" value="Genomic_DNA"/>
</dbReference>
<evidence type="ECO:0000313" key="4">
    <source>
        <dbReference type="Proteomes" id="UP000182142"/>
    </source>
</evidence>
<proteinExistence type="predicted"/>
<feature type="domain" description="EMP3/KAHRP N-terminal" evidence="2">
    <location>
        <begin position="80"/>
        <end position="132"/>
    </location>
</feature>
<feature type="compositionally biased region" description="Acidic residues" evidence="1">
    <location>
        <begin position="158"/>
        <end position="167"/>
    </location>
</feature>
<name>A0A193R0W4_PLAKH</name>
<sequence length="446" mass="50554">MAILKGYSATEKINVPQFLCRTLFFSLLIWFLNCSNYEKCDRRSDQQCELPNGLKSTVSRSLSVVRRMGKYNAPLRTRIVKEVTRGGFKEYEEKYETKHYTLKENVDENNKDCDEKYEAANYGFREKCPYEVNPYTGATGPNILLLKKRFHQNLKGEEIDDDDDEEAPLTSKLPGSLEACERGCGGRRKRRSKGDDDYPTIVKEYEEVGAQGYKGNPRGRGHPGHQGGPDSPRRRPVKVVEPDSDMMTYKPPARGRGPARMGEHGAQGPSKQHMLKQQPQGNLKKDHWPTGHQGQKEQFNKPNPTVGQYSKPTVSQPPKPTVSQQPKPTVSQPPKPTVSQQPKPTVSQPPKPTVSQPPKPTVSEQAKKEQAKKEQAKKEQAKKEQAKKEQAKKEQAKKEQAKKEQAKKEQAKKEQAKKEQAKKEQAKKEQAKKEQAKNDKSKKNKI</sequence>
<evidence type="ECO:0000313" key="3">
    <source>
        <dbReference type="EMBL" id="SBO22835.1"/>
    </source>
</evidence>
<dbReference type="AlphaFoldDB" id="A0A193R0W4"/>
<dbReference type="CDD" id="cd06503">
    <property type="entry name" value="ATP-synt_Fo_b"/>
    <property type="match status" value="1"/>
</dbReference>